<gene>
    <name evidence="1" type="ORF">MUK42_10406</name>
</gene>
<dbReference type="OrthoDB" id="723086at2759"/>
<reference evidence="1" key="1">
    <citation type="submission" date="2022-05" db="EMBL/GenBank/DDBJ databases">
        <title>The Musa troglodytarum L. genome provides insights into the mechanism of non-climacteric behaviour and enrichment of carotenoids.</title>
        <authorList>
            <person name="Wang J."/>
        </authorList>
    </citation>
    <scope>NUCLEOTIDE SEQUENCE</scope>
    <source>
        <tissue evidence="1">Leaf</tissue>
    </source>
</reference>
<dbReference type="AlphaFoldDB" id="A0A9E7GMD0"/>
<proteinExistence type="predicted"/>
<dbReference type="Proteomes" id="UP001055439">
    <property type="component" value="Chromosome 7"/>
</dbReference>
<evidence type="ECO:0000313" key="1">
    <source>
        <dbReference type="EMBL" id="URE17485.1"/>
    </source>
</evidence>
<evidence type="ECO:0000313" key="2">
    <source>
        <dbReference type="Proteomes" id="UP001055439"/>
    </source>
</evidence>
<accession>A0A9E7GMD0</accession>
<sequence length="37" mass="4580">MRRHIGIFYLEDEMTRPMEHLGYRYWSPPLWLTPSLS</sequence>
<protein>
    <submittedName>
        <fullName evidence="1">Uncharacterized protein</fullName>
    </submittedName>
</protein>
<dbReference type="EMBL" id="CP097509">
    <property type="protein sequence ID" value="URE17485.1"/>
    <property type="molecule type" value="Genomic_DNA"/>
</dbReference>
<name>A0A9E7GMD0_9LILI</name>
<keyword evidence="2" id="KW-1185">Reference proteome</keyword>
<organism evidence="1 2">
    <name type="scientific">Musa troglodytarum</name>
    <name type="common">fe'i banana</name>
    <dbReference type="NCBI Taxonomy" id="320322"/>
    <lineage>
        <taxon>Eukaryota</taxon>
        <taxon>Viridiplantae</taxon>
        <taxon>Streptophyta</taxon>
        <taxon>Embryophyta</taxon>
        <taxon>Tracheophyta</taxon>
        <taxon>Spermatophyta</taxon>
        <taxon>Magnoliopsida</taxon>
        <taxon>Liliopsida</taxon>
        <taxon>Zingiberales</taxon>
        <taxon>Musaceae</taxon>
        <taxon>Musa</taxon>
    </lineage>
</organism>